<feature type="domain" description="Periplasmic binding protein" evidence="5">
    <location>
        <begin position="53"/>
        <end position="305"/>
    </location>
</feature>
<dbReference type="RefSeq" id="WP_184110056.1">
    <property type="nucleotide sequence ID" value="NZ_BNAJ01000002.1"/>
</dbReference>
<dbReference type="InterPro" id="IPR028082">
    <property type="entry name" value="Peripla_BP_I"/>
</dbReference>
<dbReference type="Proteomes" id="UP000619376">
    <property type="component" value="Unassembled WGS sequence"/>
</dbReference>
<dbReference type="Gene3D" id="3.40.50.2300">
    <property type="match status" value="2"/>
</dbReference>
<keyword evidence="3 4" id="KW-0732">Signal</keyword>
<dbReference type="SUPFAM" id="SSF53822">
    <property type="entry name" value="Periplasmic binding protein-like I"/>
    <property type="match status" value="1"/>
</dbReference>
<sequence length="330" mass="35212">MKTTIVSALLAVTGVAAAQAFSPDTEKSRIESSQLEAKFGPVPTLPAGTQFGGVMKALSNEYWQLLRSGYLKGGEKYGVKIDAQAPSNESDQIGQLSMMNTMLGKDYKALLISPQSDVNLLPGIQKAGKTSLVLNVNDAVAPSAQHFVGNSQYDNGVSVANYLLKTFPKGGQVAVIEGQAGVYAARQRTLGFKTTLAKNPALKVVASVPADWDRQKAFTTARDLLRRYPNLTAFYCNNDTMALGVVEAVKASGRLGKTLVFGTDGINAAYDSIKKGELTGTVDSFPILTGEVAVEVAVRLLGGQKLPRVVATPQALVMKDNMAQYEQFKK</sequence>
<reference evidence="7 8" key="3">
    <citation type="submission" date="2020-08" db="EMBL/GenBank/DDBJ databases">
        <title>Genomic Encyclopedia of Type Strains, Phase IV (KMG-IV): sequencing the most valuable type-strain genomes for metagenomic binning, comparative biology and taxonomic classification.</title>
        <authorList>
            <person name="Goeker M."/>
        </authorList>
    </citation>
    <scope>NUCLEOTIDE SEQUENCE [LARGE SCALE GENOMIC DNA]</scope>
    <source>
        <strain evidence="7 8">DSM 27521</strain>
    </source>
</reference>
<comment type="subcellular location">
    <subcellularLocation>
        <location evidence="1">Cell envelope</location>
    </subcellularLocation>
</comment>
<name>A0A7W8KCW9_9DEIO</name>
<feature type="chain" id="PRO_5031154729" evidence="4">
    <location>
        <begin position="19"/>
        <end position="330"/>
    </location>
</feature>
<evidence type="ECO:0000313" key="7">
    <source>
        <dbReference type="EMBL" id="MBB5375791.1"/>
    </source>
</evidence>
<evidence type="ECO:0000256" key="4">
    <source>
        <dbReference type="SAM" id="SignalP"/>
    </source>
</evidence>
<evidence type="ECO:0000313" key="6">
    <source>
        <dbReference type="EMBL" id="GHF37019.1"/>
    </source>
</evidence>
<evidence type="ECO:0000313" key="8">
    <source>
        <dbReference type="Proteomes" id="UP000539473"/>
    </source>
</evidence>
<dbReference type="PANTHER" id="PTHR46847">
    <property type="entry name" value="D-ALLOSE-BINDING PERIPLASMIC PROTEIN-RELATED"/>
    <property type="match status" value="1"/>
</dbReference>
<dbReference type="PANTHER" id="PTHR46847:SF1">
    <property type="entry name" value="D-ALLOSE-BINDING PERIPLASMIC PROTEIN-RELATED"/>
    <property type="match status" value="1"/>
</dbReference>
<reference evidence="9" key="2">
    <citation type="journal article" date="2019" name="Int. J. Syst. Evol. Microbiol.">
        <title>The Global Catalogue of Microorganisms (GCM) 10K type strain sequencing project: providing services to taxonomists for standard genome sequencing and annotation.</title>
        <authorList>
            <consortium name="The Broad Institute Genomics Platform"/>
            <consortium name="The Broad Institute Genome Sequencing Center for Infectious Disease"/>
            <person name="Wu L."/>
            <person name="Ma J."/>
        </authorList>
    </citation>
    <scope>NUCLEOTIDE SEQUENCE [LARGE SCALE GENOMIC DNA]</scope>
    <source>
        <strain evidence="9">CGMCC 1.18437</strain>
    </source>
</reference>
<evidence type="ECO:0000256" key="2">
    <source>
        <dbReference type="ARBA" id="ARBA00007639"/>
    </source>
</evidence>
<dbReference type="GO" id="GO:0030246">
    <property type="term" value="F:carbohydrate binding"/>
    <property type="evidence" value="ECO:0007669"/>
    <property type="project" value="UniProtKB-ARBA"/>
</dbReference>
<gene>
    <name evidence="6" type="ORF">GCM10017781_12120</name>
    <name evidence="7" type="ORF">HNQ07_001248</name>
</gene>
<reference evidence="6" key="1">
    <citation type="journal article" date="2014" name="Int. J. Syst. Evol. Microbiol.">
        <title>Complete genome of a new Firmicutes species belonging to the dominant human colonic microbiota ('Ruminococcus bicirculans') reveals two chromosomes and a selective capacity to utilize plant glucans.</title>
        <authorList>
            <consortium name="NISC Comparative Sequencing Program"/>
            <person name="Wegmann U."/>
            <person name="Louis P."/>
            <person name="Goesmann A."/>
            <person name="Henrissat B."/>
            <person name="Duncan S.H."/>
            <person name="Flint H.J."/>
        </authorList>
    </citation>
    <scope>NUCLEOTIDE SEQUENCE</scope>
    <source>
        <strain evidence="6">CGMCC 1.18437</strain>
    </source>
</reference>
<dbReference type="EMBL" id="BNAJ01000002">
    <property type="protein sequence ID" value="GHF37019.1"/>
    <property type="molecule type" value="Genomic_DNA"/>
</dbReference>
<accession>A0A7W8KCW9</accession>
<dbReference type="Proteomes" id="UP000539473">
    <property type="component" value="Unassembled WGS sequence"/>
</dbReference>
<dbReference type="Pfam" id="PF13407">
    <property type="entry name" value="Peripla_BP_4"/>
    <property type="match status" value="1"/>
</dbReference>
<evidence type="ECO:0000259" key="5">
    <source>
        <dbReference type="Pfam" id="PF13407"/>
    </source>
</evidence>
<comment type="caution">
    <text evidence="7">The sequence shown here is derived from an EMBL/GenBank/DDBJ whole genome shotgun (WGS) entry which is preliminary data.</text>
</comment>
<feature type="signal peptide" evidence="4">
    <location>
        <begin position="1"/>
        <end position="18"/>
    </location>
</feature>
<dbReference type="CDD" id="cd06320">
    <property type="entry name" value="PBP1_allose_binding"/>
    <property type="match status" value="1"/>
</dbReference>
<keyword evidence="9" id="KW-1185">Reference proteome</keyword>
<proteinExistence type="inferred from homology"/>
<reference evidence="6" key="4">
    <citation type="submission" date="2024-05" db="EMBL/GenBank/DDBJ databases">
        <authorList>
            <person name="Sun Q."/>
            <person name="Zhou Y."/>
        </authorList>
    </citation>
    <scope>NUCLEOTIDE SEQUENCE</scope>
    <source>
        <strain evidence="6">CGMCC 1.18437</strain>
    </source>
</reference>
<evidence type="ECO:0000313" key="9">
    <source>
        <dbReference type="Proteomes" id="UP000619376"/>
    </source>
</evidence>
<evidence type="ECO:0000256" key="1">
    <source>
        <dbReference type="ARBA" id="ARBA00004196"/>
    </source>
</evidence>
<protein>
    <submittedName>
        <fullName evidence="6">LacI family transcriptional regulator</fullName>
    </submittedName>
    <submittedName>
        <fullName evidence="7">Ribose transport system substrate-binding protein</fullName>
    </submittedName>
</protein>
<evidence type="ECO:0000256" key="3">
    <source>
        <dbReference type="ARBA" id="ARBA00022729"/>
    </source>
</evidence>
<dbReference type="GO" id="GO:0030313">
    <property type="term" value="C:cell envelope"/>
    <property type="evidence" value="ECO:0007669"/>
    <property type="project" value="UniProtKB-SubCell"/>
</dbReference>
<dbReference type="EMBL" id="JACHFK010000002">
    <property type="protein sequence ID" value="MBB5375791.1"/>
    <property type="molecule type" value="Genomic_DNA"/>
</dbReference>
<comment type="similarity">
    <text evidence="2">Belongs to the bacterial solute-binding protein 2 family.</text>
</comment>
<dbReference type="InterPro" id="IPR025997">
    <property type="entry name" value="SBP_2_dom"/>
</dbReference>
<dbReference type="AlphaFoldDB" id="A0A7W8KCW9"/>
<organism evidence="7 8">
    <name type="scientific">Deinococcus metalli</name>
    <dbReference type="NCBI Taxonomy" id="1141878"/>
    <lineage>
        <taxon>Bacteria</taxon>
        <taxon>Thermotogati</taxon>
        <taxon>Deinococcota</taxon>
        <taxon>Deinococci</taxon>
        <taxon>Deinococcales</taxon>
        <taxon>Deinococcaceae</taxon>
        <taxon>Deinococcus</taxon>
    </lineage>
</organism>